<dbReference type="HAMAP" id="MF_01984">
    <property type="entry name" value="ubiX_pad"/>
    <property type="match status" value="1"/>
</dbReference>
<comment type="catalytic activity">
    <reaction evidence="5">
        <text>dimethylallyl phosphate + FMNH2 = prenylated FMNH2 + phosphate</text>
        <dbReference type="Rhea" id="RHEA:37743"/>
        <dbReference type="ChEBI" id="CHEBI:43474"/>
        <dbReference type="ChEBI" id="CHEBI:57618"/>
        <dbReference type="ChEBI" id="CHEBI:87467"/>
        <dbReference type="ChEBI" id="CHEBI:88052"/>
        <dbReference type="EC" id="2.5.1.129"/>
    </reaction>
</comment>
<dbReference type="GeneID" id="36511370"/>
<keyword evidence="1 5" id="KW-0637">Prenyltransferase</keyword>
<dbReference type="NCBIfam" id="TIGR00421">
    <property type="entry name" value="ubiX_pad"/>
    <property type="match status" value="1"/>
</dbReference>
<dbReference type="EMBL" id="CP028858">
    <property type="protein sequence ID" value="AWB26688.1"/>
    <property type="molecule type" value="Genomic_DNA"/>
</dbReference>
<dbReference type="Proteomes" id="UP000244727">
    <property type="component" value="Chromosome"/>
</dbReference>
<accession>A0A2R4WYS6</accession>
<evidence type="ECO:0000256" key="2">
    <source>
        <dbReference type="ARBA" id="ARBA00022630"/>
    </source>
</evidence>
<sequence>MTRIVLGISGASGIPLAVRTAESIAAHAELIVVVTDAAESVMAHEGPGREETMAHLDQLATAVYHDDEITASVASGSVDARGMAIVPASMHTVAAVADGHADGLLTRAADVCLKEDRPLVVVPRETPMSEIHLGNLERLAGVGASVVPPVLGFYYEPDGIDDVLDHLAGKVLDRFDIEHSLGETWSGDGRL</sequence>
<feature type="binding site" evidence="5">
    <location>
        <begin position="10"/>
        <end position="12"/>
    </location>
    <ligand>
        <name>FMN</name>
        <dbReference type="ChEBI" id="CHEBI:58210"/>
    </ligand>
</feature>
<dbReference type="InterPro" id="IPR036551">
    <property type="entry name" value="Flavin_trans-like"/>
</dbReference>
<dbReference type="AlphaFoldDB" id="A0A2R4WYS6"/>
<keyword evidence="3 5" id="KW-0288">FMN</keyword>
<evidence type="ECO:0000313" key="8">
    <source>
        <dbReference type="Proteomes" id="UP000244727"/>
    </source>
</evidence>
<dbReference type="NCBIfam" id="NF004685">
    <property type="entry name" value="PRK06029.1"/>
    <property type="match status" value="1"/>
</dbReference>
<evidence type="ECO:0000256" key="3">
    <source>
        <dbReference type="ARBA" id="ARBA00022643"/>
    </source>
</evidence>
<dbReference type="RefSeq" id="WP_108381057.1">
    <property type="nucleotide sequence ID" value="NZ_CP028858.1"/>
</dbReference>
<dbReference type="KEGG" id="harc:HARCEL1_02645"/>
<feature type="binding site" evidence="5">
    <location>
        <begin position="89"/>
        <end position="92"/>
    </location>
    <ligand>
        <name>FMN</name>
        <dbReference type="ChEBI" id="CHEBI:58210"/>
    </ligand>
</feature>
<protein>
    <recommendedName>
        <fullName evidence="5">Flavin prenyltransferase UbiX</fullName>
        <ecNumber evidence="5">2.5.1.129</ecNumber>
    </recommendedName>
</protein>
<proteinExistence type="inferred from homology"/>
<comment type="caution">
    <text evidence="5">Lacks conserved residue(s) required for the propagation of feature annotation.</text>
</comment>
<name>A0A2R4WYS6_9EURY</name>
<dbReference type="GO" id="GO:0016829">
    <property type="term" value="F:lyase activity"/>
    <property type="evidence" value="ECO:0007669"/>
    <property type="project" value="UniProtKB-KW"/>
</dbReference>
<keyword evidence="7" id="KW-0456">Lyase</keyword>
<dbReference type="EC" id="2.5.1.129" evidence="5"/>
<feature type="binding site" evidence="5">
    <location>
        <position position="154"/>
    </location>
    <ligand>
        <name>dimethylallyl phosphate</name>
        <dbReference type="ChEBI" id="CHEBI:88052"/>
    </ligand>
</feature>
<dbReference type="Gene3D" id="3.40.50.1950">
    <property type="entry name" value="Flavin prenyltransferase-like"/>
    <property type="match status" value="1"/>
</dbReference>
<evidence type="ECO:0000313" key="7">
    <source>
        <dbReference type="EMBL" id="AWB26688.1"/>
    </source>
</evidence>
<feature type="binding site" evidence="5">
    <location>
        <position position="170"/>
    </location>
    <ligand>
        <name>dimethylallyl phosphate</name>
        <dbReference type="ChEBI" id="CHEBI:88052"/>
    </ligand>
</feature>
<gene>
    <name evidence="5" type="primary">ubiX</name>
    <name evidence="7" type="ORF">HARCEL1_02645</name>
</gene>
<keyword evidence="2 5" id="KW-0285">Flavoprotein</keyword>
<comment type="function">
    <text evidence="5">Flavin prenyltransferase that catalyzes the synthesis of the prenylated FMN cofactor (prenyl-FMN) for 4-hydroxy-3-polyprenylbenzoic acid decarboxylase UbiD. The prenyltransferase is metal-independent and links a dimethylallyl moiety from dimethylallyl monophosphate (DMAP) to the flavin N5 and C6 atoms of FMN.</text>
</comment>
<dbReference type="InterPro" id="IPR003382">
    <property type="entry name" value="Flavoprotein"/>
</dbReference>
<evidence type="ECO:0000256" key="1">
    <source>
        <dbReference type="ARBA" id="ARBA00022602"/>
    </source>
</evidence>
<keyword evidence="8" id="KW-1185">Reference proteome</keyword>
<dbReference type="Pfam" id="PF02441">
    <property type="entry name" value="Flavoprotein"/>
    <property type="match status" value="1"/>
</dbReference>
<reference evidence="7 8" key="1">
    <citation type="submission" date="2018-04" db="EMBL/GenBank/DDBJ databases">
        <title>Halococcoides cellulosivorans gen. nov., sp. nov., an extremely halophilic cellulose-utilizing haloarchaeon from hypersaline lakes.</title>
        <authorList>
            <person name="Sorokin D.Y."/>
            <person name="Toshchakov S.V."/>
            <person name="Samarov N.I."/>
            <person name="Korzhenkov A."/>
            <person name="Kublanov I.V."/>
        </authorList>
    </citation>
    <scope>NUCLEOTIDE SEQUENCE [LARGE SCALE GENOMIC DNA]</scope>
    <source>
        <strain evidence="7 8">HArcel1</strain>
    </source>
</reference>
<keyword evidence="4 5" id="KW-0808">Transferase</keyword>
<evidence type="ECO:0000256" key="5">
    <source>
        <dbReference type="HAMAP-Rule" id="MF_01984"/>
    </source>
</evidence>
<feature type="binding site" evidence="5">
    <location>
        <position position="124"/>
    </location>
    <ligand>
        <name>FMN</name>
        <dbReference type="ChEBI" id="CHEBI:58210"/>
    </ligand>
</feature>
<evidence type="ECO:0000256" key="4">
    <source>
        <dbReference type="ARBA" id="ARBA00022679"/>
    </source>
</evidence>
<feature type="binding site" evidence="5">
    <location>
        <position position="35"/>
    </location>
    <ligand>
        <name>FMN</name>
        <dbReference type="ChEBI" id="CHEBI:58210"/>
    </ligand>
</feature>
<feature type="domain" description="Flavoprotein" evidence="6">
    <location>
        <begin position="3"/>
        <end position="174"/>
    </location>
</feature>
<dbReference type="GO" id="GO:0106141">
    <property type="term" value="F:flavin prenyltransferase activity"/>
    <property type="evidence" value="ECO:0007669"/>
    <property type="project" value="UniProtKB-EC"/>
</dbReference>
<dbReference type="SUPFAM" id="SSF52507">
    <property type="entry name" value="Homo-oligomeric flavin-containing Cys decarboxylases, HFCD"/>
    <property type="match status" value="1"/>
</dbReference>
<evidence type="ECO:0000259" key="6">
    <source>
        <dbReference type="Pfam" id="PF02441"/>
    </source>
</evidence>
<dbReference type="InterPro" id="IPR004507">
    <property type="entry name" value="UbiX-like"/>
</dbReference>
<organism evidence="7 8">
    <name type="scientific">Halococcoides cellulosivorans</name>
    <dbReference type="NCBI Taxonomy" id="1679096"/>
    <lineage>
        <taxon>Archaea</taxon>
        <taxon>Methanobacteriati</taxon>
        <taxon>Methanobacteriota</taxon>
        <taxon>Stenosarchaea group</taxon>
        <taxon>Halobacteria</taxon>
        <taxon>Halobacteriales</taxon>
        <taxon>Haloarculaceae</taxon>
        <taxon>Halococcoides</taxon>
    </lineage>
</organism>
<comment type="similarity">
    <text evidence="5">Belongs to the UbiX/PAD1 family.</text>
</comment>